<reference evidence="1 2" key="1">
    <citation type="journal article" date="2013" name="Nat. Genet.">
        <title>The high-quality draft genome of peach (Prunus persica) identifies unique patterns of genetic diversity, domestication and genome evolution.</title>
        <authorList>
            <consortium name="International Peach Genome Initiative"/>
            <person name="Verde I."/>
            <person name="Abbott A.G."/>
            <person name="Scalabrin S."/>
            <person name="Jung S."/>
            <person name="Shu S."/>
            <person name="Marroni F."/>
            <person name="Zhebentyayeva T."/>
            <person name="Dettori M.T."/>
            <person name="Grimwood J."/>
            <person name="Cattonaro F."/>
            <person name="Zuccolo A."/>
            <person name="Rossini L."/>
            <person name="Jenkins J."/>
            <person name="Vendramin E."/>
            <person name="Meisel L.A."/>
            <person name="Decroocq V."/>
            <person name="Sosinski B."/>
            <person name="Prochnik S."/>
            <person name="Mitros T."/>
            <person name="Policriti A."/>
            <person name="Cipriani G."/>
            <person name="Dondini L."/>
            <person name="Ficklin S."/>
            <person name="Goodstein D.M."/>
            <person name="Xuan P."/>
            <person name="Del Fabbro C."/>
            <person name="Aramini V."/>
            <person name="Copetti D."/>
            <person name="Gonzalez S."/>
            <person name="Horner D.S."/>
            <person name="Falchi R."/>
            <person name="Lucas S."/>
            <person name="Mica E."/>
            <person name="Maldonado J."/>
            <person name="Lazzari B."/>
            <person name="Bielenberg D."/>
            <person name="Pirona R."/>
            <person name="Miculan M."/>
            <person name="Barakat A."/>
            <person name="Testolin R."/>
            <person name="Stella A."/>
            <person name="Tartarini S."/>
            <person name="Tonutti P."/>
            <person name="Arus P."/>
            <person name="Orellana A."/>
            <person name="Wells C."/>
            <person name="Main D."/>
            <person name="Vizzotto G."/>
            <person name="Silva H."/>
            <person name="Salamini F."/>
            <person name="Schmutz J."/>
            <person name="Morgante M."/>
            <person name="Rokhsar D.S."/>
        </authorList>
    </citation>
    <scope>NUCLEOTIDE SEQUENCE [LARGE SCALE GENOMIC DNA]</scope>
    <source>
        <strain evidence="2">cv. Nemared</strain>
    </source>
</reference>
<dbReference type="EMBL" id="CM007651">
    <property type="protein sequence ID" value="ONI27303.1"/>
    <property type="molecule type" value="Genomic_DNA"/>
</dbReference>
<organism evidence="1 2">
    <name type="scientific">Prunus persica</name>
    <name type="common">Peach</name>
    <name type="synonym">Amygdalus persica</name>
    <dbReference type="NCBI Taxonomy" id="3760"/>
    <lineage>
        <taxon>Eukaryota</taxon>
        <taxon>Viridiplantae</taxon>
        <taxon>Streptophyta</taxon>
        <taxon>Embryophyta</taxon>
        <taxon>Tracheophyta</taxon>
        <taxon>Spermatophyta</taxon>
        <taxon>Magnoliopsida</taxon>
        <taxon>eudicotyledons</taxon>
        <taxon>Gunneridae</taxon>
        <taxon>Pentapetalae</taxon>
        <taxon>rosids</taxon>
        <taxon>fabids</taxon>
        <taxon>Rosales</taxon>
        <taxon>Rosaceae</taxon>
        <taxon>Amygdaloideae</taxon>
        <taxon>Amygdaleae</taxon>
        <taxon>Prunus</taxon>
    </lineage>
</organism>
<gene>
    <name evidence="1" type="ORF">PRUPE_1G078400</name>
</gene>
<dbReference type="Proteomes" id="UP000006882">
    <property type="component" value="Chromosome G1"/>
</dbReference>
<accession>A0A251QU95</accession>
<evidence type="ECO:0000313" key="1">
    <source>
        <dbReference type="EMBL" id="ONI27303.1"/>
    </source>
</evidence>
<dbReference type="AlphaFoldDB" id="A0A251QU95"/>
<proteinExistence type="predicted"/>
<protein>
    <submittedName>
        <fullName evidence="1">Uncharacterized protein</fullName>
    </submittedName>
</protein>
<keyword evidence="2" id="KW-1185">Reference proteome</keyword>
<dbReference type="Gramene" id="ONI27303">
    <property type="protein sequence ID" value="ONI27303"/>
    <property type="gene ID" value="PRUPE_1G078400"/>
</dbReference>
<evidence type="ECO:0000313" key="2">
    <source>
        <dbReference type="Proteomes" id="UP000006882"/>
    </source>
</evidence>
<name>A0A251QU95_PRUPE</name>
<sequence length="73" mass="8368">MLTQIFACVFCLQQLEELNHNVFPRFPFCESLVVDKIVAFNTKLIEIGGEIISSVRRMTLHLSRGICPPQHTH</sequence>